<dbReference type="EMBL" id="UOEN01000415">
    <property type="protein sequence ID" value="VAW18406.1"/>
    <property type="molecule type" value="Genomic_DNA"/>
</dbReference>
<protein>
    <submittedName>
        <fullName evidence="1">Uncharacterized protein</fullName>
    </submittedName>
</protein>
<sequence>VSNECLPLKELYLQVAKYMLAEHEILVKKIMNNDFVGASPQINKANDIGAKIMGQIQLERSRLFQQFQIQE</sequence>
<proteinExistence type="predicted"/>
<gene>
    <name evidence="1" type="ORF">MNBD_BACTEROID05-307</name>
</gene>
<feature type="non-terminal residue" evidence="1">
    <location>
        <position position="1"/>
    </location>
</feature>
<name>A0A3B0UFK5_9ZZZZ</name>
<evidence type="ECO:0000313" key="1">
    <source>
        <dbReference type="EMBL" id="VAW18406.1"/>
    </source>
</evidence>
<dbReference type="AlphaFoldDB" id="A0A3B0UFK5"/>
<accession>A0A3B0UFK5</accession>
<reference evidence="1" key="1">
    <citation type="submission" date="2018-06" db="EMBL/GenBank/DDBJ databases">
        <authorList>
            <person name="Zhirakovskaya E."/>
        </authorList>
    </citation>
    <scope>NUCLEOTIDE SEQUENCE</scope>
</reference>
<organism evidence="1">
    <name type="scientific">hydrothermal vent metagenome</name>
    <dbReference type="NCBI Taxonomy" id="652676"/>
    <lineage>
        <taxon>unclassified sequences</taxon>
        <taxon>metagenomes</taxon>
        <taxon>ecological metagenomes</taxon>
    </lineage>
</organism>